<dbReference type="EMBL" id="GG657460">
    <property type="protein sequence ID" value="OAT10613.1"/>
    <property type="molecule type" value="Genomic_DNA"/>
</dbReference>
<evidence type="ECO:0000313" key="3">
    <source>
        <dbReference type="EMBL" id="OAT10613.1"/>
    </source>
</evidence>
<dbReference type="InterPro" id="IPR022198">
    <property type="entry name" value="DUF3723"/>
</dbReference>
<dbReference type="Proteomes" id="UP000002038">
    <property type="component" value="Unassembled WGS sequence"/>
</dbReference>
<name>A0A179US60_BLAGS</name>
<evidence type="ECO:0000256" key="1">
    <source>
        <dbReference type="SAM" id="MobiDB-lite"/>
    </source>
</evidence>
<feature type="transmembrane region" description="Helical" evidence="2">
    <location>
        <begin position="33"/>
        <end position="53"/>
    </location>
</feature>
<evidence type="ECO:0000313" key="4">
    <source>
        <dbReference type="Proteomes" id="UP000002038"/>
    </source>
</evidence>
<keyword evidence="2" id="KW-0472">Membrane</keyword>
<feature type="transmembrane region" description="Helical" evidence="2">
    <location>
        <begin position="148"/>
        <end position="171"/>
    </location>
</feature>
<feature type="transmembrane region" description="Helical" evidence="2">
    <location>
        <begin position="88"/>
        <end position="109"/>
    </location>
</feature>
<feature type="region of interest" description="Disordered" evidence="1">
    <location>
        <begin position="216"/>
        <end position="239"/>
    </location>
</feature>
<dbReference type="STRING" id="559298.A0A179US60"/>
<keyword evidence="2" id="KW-0812">Transmembrane</keyword>
<gene>
    <name evidence="3" type="ORF">BDBG_17388</name>
</gene>
<reference evidence="4" key="1">
    <citation type="journal article" date="2015" name="PLoS Genet.">
        <title>The dynamic genome and transcriptome of the human fungal pathogen Blastomyces and close relative Emmonsia.</title>
        <authorList>
            <person name="Munoz J.F."/>
            <person name="Gauthier G.M."/>
            <person name="Desjardins C.A."/>
            <person name="Gallo J.E."/>
            <person name="Holder J."/>
            <person name="Sullivan T.D."/>
            <person name="Marty A.J."/>
            <person name="Carmen J.C."/>
            <person name="Chen Z."/>
            <person name="Ding L."/>
            <person name="Gujja S."/>
            <person name="Magrini V."/>
            <person name="Misas E."/>
            <person name="Mitreva M."/>
            <person name="Priest M."/>
            <person name="Saif S."/>
            <person name="Whiston E.A."/>
            <person name="Young S."/>
            <person name="Zeng Q."/>
            <person name="Goldman W.E."/>
            <person name="Mardis E.R."/>
            <person name="Taylor J.W."/>
            <person name="McEwen J.G."/>
            <person name="Clay O.K."/>
            <person name="Klein B.S."/>
            <person name="Cuomo C.A."/>
        </authorList>
    </citation>
    <scope>NUCLEOTIDE SEQUENCE [LARGE SCALE GENOMIC DNA]</scope>
    <source>
        <strain evidence="4">SLH14081</strain>
    </source>
</reference>
<dbReference type="VEuPathDB" id="FungiDB:BDBG_17388"/>
<dbReference type="Pfam" id="PF12520">
    <property type="entry name" value="DUF3723"/>
    <property type="match status" value="1"/>
</dbReference>
<dbReference type="OrthoDB" id="4227485at2759"/>
<dbReference type="AlphaFoldDB" id="A0A179US60"/>
<keyword evidence="4" id="KW-1185">Reference proteome</keyword>
<dbReference type="GeneID" id="8503516"/>
<protein>
    <submittedName>
        <fullName evidence="3">Uncharacterized protein</fullName>
    </submittedName>
</protein>
<dbReference type="KEGG" id="bgh:BDBG_17388"/>
<proteinExistence type="predicted"/>
<feature type="transmembrane region" description="Helical" evidence="2">
    <location>
        <begin position="121"/>
        <end position="142"/>
    </location>
</feature>
<accession>A0A179US60</accession>
<keyword evidence="2" id="KW-1133">Transmembrane helix</keyword>
<sequence length="630" mass="70841">MSSTRGRILSVDELPRYVTPYMTILLQAERIPILHNMLAAFFTWILLAGYLVFPGTFTSMRASSALQPGADKSVPTNMVAHVVQNTPLLWIAAICCLVGACGMFWLWKIWKDVLTWVINRLIMPSFLNALIGMINTIIAVYTGKGGHWSVPAIVTASLTASSTAVMLVLFLRNFLYLRKVQNDHDATVSAGCKIPSVAVDDEHELAGNQGPDSGGLCGRFGAAGSAPTPSRASDRRDPYWPSEEELLQSLKERYPHKKWKDVLVNFNERVPSHRERIVEGIKGKWKDMKGAEEKQQADLHNLQQGHCVSKLDSWEESTISCACGDLELTCYMMRMRDAWKAFLEKDEKLKSCTDTATVCMVETLVLKSSSDDRMKIEALINKEEIFSQVTHHDDRRVLLNSLSDIPGRILSFHTLSYDGRVLKSCSAILRELLPSFTRGSRSTIRREFFKASQTRKRTTHLEENMSPALDETTKARCYCHLHLYTIRYDVAPRKPKGRRLTHCLHQSWWSKLAHQVTYLGFSTPQIHALCMTTGRNLTWLGILHDIFICFFGDLGLFEQLDYALGTPYANITGTAGRAILAPSSVYTAAPETDSEVMDLIDTYSLAENEFAPGFETSKDISMEVFHPIPE</sequence>
<evidence type="ECO:0000256" key="2">
    <source>
        <dbReference type="SAM" id="Phobius"/>
    </source>
</evidence>
<organism evidence="3 4">
    <name type="scientific">Blastomyces gilchristii (strain SLH14081)</name>
    <name type="common">Blastomyces dermatitidis</name>
    <dbReference type="NCBI Taxonomy" id="559298"/>
    <lineage>
        <taxon>Eukaryota</taxon>
        <taxon>Fungi</taxon>
        <taxon>Dikarya</taxon>
        <taxon>Ascomycota</taxon>
        <taxon>Pezizomycotina</taxon>
        <taxon>Eurotiomycetes</taxon>
        <taxon>Eurotiomycetidae</taxon>
        <taxon>Onygenales</taxon>
        <taxon>Ajellomycetaceae</taxon>
        <taxon>Blastomyces</taxon>
    </lineage>
</organism>
<dbReference type="RefSeq" id="XP_002623584.2">
    <property type="nucleotide sequence ID" value="XM_002623538.2"/>
</dbReference>